<keyword evidence="6" id="KW-0472">Membrane</keyword>
<dbReference type="GO" id="GO:1990281">
    <property type="term" value="C:efflux pump complex"/>
    <property type="evidence" value="ECO:0007669"/>
    <property type="project" value="TreeGrafter"/>
</dbReference>
<protein>
    <recommendedName>
        <fullName evidence="10">Outer membrane efflux protein</fullName>
    </recommendedName>
</protein>
<evidence type="ECO:0008006" key="10">
    <source>
        <dbReference type="Google" id="ProtNLM"/>
    </source>
</evidence>
<comment type="subcellular location">
    <subcellularLocation>
        <location evidence="1">Cell outer membrane</location>
    </subcellularLocation>
</comment>
<dbReference type="SUPFAM" id="SSF56954">
    <property type="entry name" value="Outer membrane efflux proteins (OEP)"/>
    <property type="match status" value="1"/>
</dbReference>
<accession>A0A972P0P7</accession>
<dbReference type="RefSeq" id="WP_172178856.1">
    <property type="nucleotide sequence ID" value="NZ_WOEZ01000322.1"/>
</dbReference>
<reference evidence="8 9" key="1">
    <citation type="submission" date="2019-11" db="EMBL/GenBank/DDBJ databases">
        <title>Metabolism of dissolved organic matter in forest soils.</title>
        <authorList>
            <person name="Cyle K.T."/>
            <person name="Wilhelm R.C."/>
            <person name="Martinez C.E."/>
        </authorList>
    </citation>
    <scope>NUCLEOTIDE SEQUENCE [LARGE SCALE GENOMIC DNA]</scope>
    <source>
        <strain evidence="8 9">5N</strain>
    </source>
</reference>
<dbReference type="Proteomes" id="UP000655523">
    <property type="component" value="Unassembled WGS sequence"/>
</dbReference>
<dbReference type="EMBL" id="WOEZ01000322">
    <property type="protein sequence ID" value="NPT62392.1"/>
    <property type="molecule type" value="Genomic_DNA"/>
</dbReference>
<keyword evidence="7" id="KW-0998">Cell outer membrane</keyword>
<keyword evidence="9" id="KW-1185">Reference proteome</keyword>
<evidence type="ECO:0000256" key="1">
    <source>
        <dbReference type="ARBA" id="ARBA00004442"/>
    </source>
</evidence>
<name>A0A972P0P7_9BURK</name>
<evidence type="ECO:0000256" key="7">
    <source>
        <dbReference type="ARBA" id="ARBA00023237"/>
    </source>
</evidence>
<dbReference type="Pfam" id="PF02321">
    <property type="entry name" value="OEP"/>
    <property type="match status" value="1"/>
</dbReference>
<dbReference type="InterPro" id="IPR051906">
    <property type="entry name" value="TolC-like"/>
</dbReference>
<dbReference type="GO" id="GO:0009279">
    <property type="term" value="C:cell outer membrane"/>
    <property type="evidence" value="ECO:0007669"/>
    <property type="project" value="UniProtKB-SubCell"/>
</dbReference>
<evidence type="ECO:0000256" key="3">
    <source>
        <dbReference type="ARBA" id="ARBA00022448"/>
    </source>
</evidence>
<dbReference type="InterPro" id="IPR003423">
    <property type="entry name" value="OMP_efflux"/>
</dbReference>
<evidence type="ECO:0000313" key="9">
    <source>
        <dbReference type="Proteomes" id="UP000655523"/>
    </source>
</evidence>
<sequence>MEVQQYRLDEARQQVGLDVWKSYQALQTGIENVGNAAALLQIAHRSFDAAKRRYAAGVGNMLELLNAQSSLSDANRQRIQVLTDWRAARLDLAAKMGRLEVNDLHVGSH</sequence>
<dbReference type="GO" id="GO:0015562">
    <property type="term" value="F:efflux transmembrane transporter activity"/>
    <property type="evidence" value="ECO:0007669"/>
    <property type="project" value="InterPro"/>
</dbReference>
<comment type="caution">
    <text evidence="8">The sequence shown here is derived from an EMBL/GenBank/DDBJ whole genome shotgun (WGS) entry which is preliminary data.</text>
</comment>
<dbReference type="AlphaFoldDB" id="A0A972P0P7"/>
<dbReference type="GO" id="GO:0015288">
    <property type="term" value="F:porin activity"/>
    <property type="evidence" value="ECO:0007669"/>
    <property type="project" value="TreeGrafter"/>
</dbReference>
<dbReference type="Gene3D" id="1.20.1600.10">
    <property type="entry name" value="Outer membrane efflux proteins (OEP)"/>
    <property type="match status" value="1"/>
</dbReference>
<gene>
    <name evidence="8" type="ORF">GNZ13_49790</name>
</gene>
<evidence type="ECO:0000256" key="4">
    <source>
        <dbReference type="ARBA" id="ARBA00022452"/>
    </source>
</evidence>
<evidence type="ECO:0000256" key="6">
    <source>
        <dbReference type="ARBA" id="ARBA00023136"/>
    </source>
</evidence>
<evidence type="ECO:0000313" key="8">
    <source>
        <dbReference type="EMBL" id="NPT62392.1"/>
    </source>
</evidence>
<evidence type="ECO:0000256" key="2">
    <source>
        <dbReference type="ARBA" id="ARBA00007613"/>
    </source>
</evidence>
<dbReference type="PANTHER" id="PTHR30026">
    <property type="entry name" value="OUTER MEMBRANE PROTEIN TOLC"/>
    <property type="match status" value="1"/>
</dbReference>
<comment type="similarity">
    <text evidence="2">Belongs to the outer membrane factor (OMF) (TC 1.B.17) family.</text>
</comment>
<keyword evidence="3" id="KW-0813">Transport</keyword>
<keyword evidence="5" id="KW-0812">Transmembrane</keyword>
<evidence type="ECO:0000256" key="5">
    <source>
        <dbReference type="ARBA" id="ARBA00022692"/>
    </source>
</evidence>
<dbReference type="PANTHER" id="PTHR30026:SF20">
    <property type="entry name" value="OUTER MEMBRANE PROTEIN TOLC"/>
    <property type="match status" value="1"/>
</dbReference>
<proteinExistence type="inferred from homology"/>
<organism evidence="8 9">
    <name type="scientific">Paraburkholderia elongata</name>
    <dbReference type="NCBI Taxonomy" id="2675747"/>
    <lineage>
        <taxon>Bacteria</taxon>
        <taxon>Pseudomonadati</taxon>
        <taxon>Pseudomonadota</taxon>
        <taxon>Betaproteobacteria</taxon>
        <taxon>Burkholderiales</taxon>
        <taxon>Burkholderiaceae</taxon>
        <taxon>Paraburkholderia</taxon>
    </lineage>
</organism>
<keyword evidence="4" id="KW-1134">Transmembrane beta strand</keyword>